<sequence>MQEPATSEQKRKRARLYFILAVSFLFVLALVWSLGAFLVYLLLGIIISFVVLGLLAWPWQRRTGAYEYRERSYQKSGPTHTSSKGFSKTTDSGKYTEPSESKKRMVVASIVFVFVFSIALVIVLNIVTSPDDTEAPDQNWQTALQFYNEGQYDSAYVYYDRYRLQHPDNVEVLFEMGNTAWNMHRLDSAVTMYDAVLQKNPANEDARMNKARIYFDQKNYRAAETELTSLLNQNASNLDAMQLLGDVYYDQEKYTEALNWYERAYSSGQRNNWICYVMGYLYEIKNDNTRAITLYKEALQYDSTVVDIYKRLGDLIPGKDGDLYRQRAEGRQW</sequence>
<evidence type="ECO:0000256" key="2">
    <source>
        <dbReference type="ARBA" id="ARBA00022803"/>
    </source>
</evidence>
<comment type="caution">
    <text evidence="6">The sequence shown here is derived from an EMBL/GenBank/DDBJ whole genome shotgun (WGS) entry which is preliminary data.</text>
</comment>
<keyword evidence="5" id="KW-0472">Membrane</keyword>
<reference evidence="7" key="1">
    <citation type="journal article" date="2019" name="Int. J. Syst. Evol. Microbiol.">
        <title>The Global Catalogue of Microorganisms (GCM) 10K type strain sequencing project: providing services to taxonomists for standard genome sequencing and annotation.</title>
        <authorList>
            <consortium name="The Broad Institute Genomics Platform"/>
            <consortium name="The Broad Institute Genome Sequencing Center for Infectious Disease"/>
            <person name="Wu L."/>
            <person name="Ma J."/>
        </authorList>
    </citation>
    <scope>NUCLEOTIDE SEQUENCE [LARGE SCALE GENOMIC DNA]</scope>
    <source>
        <strain evidence="7">CCUG 58938</strain>
    </source>
</reference>
<keyword evidence="7" id="KW-1185">Reference proteome</keyword>
<feature type="transmembrane region" description="Helical" evidence="5">
    <location>
        <begin position="16"/>
        <end position="34"/>
    </location>
</feature>
<keyword evidence="2 3" id="KW-0802">TPR repeat</keyword>
<evidence type="ECO:0000313" key="6">
    <source>
        <dbReference type="EMBL" id="MFD0999752.1"/>
    </source>
</evidence>
<keyword evidence="5" id="KW-0812">Transmembrane</keyword>
<dbReference type="Pfam" id="PF13181">
    <property type="entry name" value="TPR_8"/>
    <property type="match status" value="1"/>
</dbReference>
<feature type="repeat" description="TPR" evidence="3">
    <location>
        <begin position="238"/>
        <end position="271"/>
    </location>
</feature>
<dbReference type="PANTHER" id="PTHR44943:SF8">
    <property type="entry name" value="TPR REPEAT-CONTAINING PROTEIN MJ0263"/>
    <property type="match status" value="1"/>
</dbReference>
<proteinExistence type="predicted"/>
<organism evidence="6 7">
    <name type="scientific">Ohtaekwangia kribbensis</name>
    <dbReference type="NCBI Taxonomy" id="688913"/>
    <lineage>
        <taxon>Bacteria</taxon>
        <taxon>Pseudomonadati</taxon>
        <taxon>Bacteroidota</taxon>
        <taxon>Cytophagia</taxon>
        <taxon>Cytophagales</taxon>
        <taxon>Fulvivirgaceae</taxon>
        <taxon>Ohtaekwangia</taxon>
    </lineage>
</organism>
<gene>
    <name evidence="6" type="ORF">ACFQ21_10555</name>
</gene>
<dbReference type="Proteomes" id="UP001597112">
    <property type="component" value="Unassembled WGS sequence"/>
</dbReference>
<dbReference type="InterPro" id="IPR011990">
    <property type="entry name" value="TPR-like_helical_dom_sf"/>
</dbReference>
<feature type="compositionally biased region" description="Polar residues" evidence="4">
    <location>
        <begin position="75"/>
        <end position="93"/>
    </location>
</feature>
<evidence type="ECO:0000313" key="7">
    <source>
        <dbReference type="Proteomes" id="UP001597112"/>
    </source>
</evidence>
<keyword evidence="5" id="KW-1133">Transmembrane helix</keyword>
<name>A0ABW3K0J1_9BACT</name>
<feature type="repeat" description="TPR" evidence="3">
    <location>
        <begin position="170"/>
        <end position="203"/>
    </location>
</feature>
<keyword evidence="1" id="KW-0677">Repeat</keyword>
<protein>
    <submittedName>
        <fullName evidence="6">Tetratricopeptide repeat protein</fullName>
    </submittedName>
</protein>
<dbReference type="InterPro" id="IPR051685">
    <property type="entry name" value="Ycf3/AcsC/BcsC/TPR_MFPF"/>
</dbReference>
<dbReference type="PROSITE" id="PS50005">
    <property type="entry name" value="TPR"/>
    <property type="match status" value="2"/>
</dbReference>
<dbReference type="EMBL" id="JBHTKA010000003">
    <property type="protein sequence ID" value="MFD0999752.1"/>
    <property type="molecule type" value="Genomic_DNA"/>
</dbReference>
<feature type="transmembrane region" description="Helical" evidence="5">
    <location>
        <begin position="40"/>
        <end position="59"/>
    </location>
</feature>
<dbReference type="Gene3D" id="1.25.40.10">
    <property type="entry name" value="Tetratricopeptide repeat domain"/>
    <property type="match status" value="1"/>
</dbReference>
<dbReference type="SMART" id="SM00028">
    <property type="entry name" value="TPR"/>
    <property type="match status" value="5"/>
</dbReference>
<evidence type="ECO:0000256" key="3">
    <source>
        <dbReference type="PROSITE-ProRule" id="PRU00339"/>
    </source>
</evidence>
<dbReference type="InterPro" id="IPR019734">
    <property type="entry name" value="TPR_rpt"/>
</dbReference>
<dbReference type="Pfam" id="PF12895">
    <property type="entry name" value="ANAPC3"/>
    <property type="match status" value="1"/>
</dbReference>
<evidence type="ECO:0000256" key="1">
    <source>
        <dbReference type="ARBA" id="ARBA00022737"/>
    </source>
</evidence>
<accession>A0ABW3K0J1</accession>
<feature type="transmembrane region" description="Helical" evidence="5">
    <location>
        <begin position="105"/>
        <end position="127"/>
    </location>
</feature>
<evidence type="ECO:0000256" key="4">
    <source>
        <dbReference type="SAM" id="MobiDB-lite"/>
    </source>
</evidence>
<feature type="region of interest" description="Disordered" evidence="4">
    <location>
        <begin position="75"/>
        <end position="97"/>
    </location>
</feature>
<dbReference type="PANTHER" id="PTHR44943">
    <property type="entry name" value="CELLULOSE SYNTHASE OPERON PROTEIN C"/>
    <property type="match status" value="1"/>
</dbReference>
<dbReference type="SUPFAM" id="SSF48452">
    <property type="entry name" value="TPR-like"/>
    <property type="match status" value="1"/>
</dbReference>
<evidence type="ECO:0000256" key="5">
    <source>
        <dbReference type="SAM" id="Phobius"/>
    </source>
</evidence>
<dbReference type="RefSeq" id="WP_377578728.1">
    <property type="nucleotide sequence ID" value="NZ_JBHTKA010000003.1"/>
</dbReference>